<dbReference type="EMBL" id="NJGU01000005">
    <property type="protein sequence ID" value="OWY29303.1"/>
    <property type="molecule type" value="Genomic_DNA"/>
</dbReference>
<gene>
    <name evidence="3" type="ORF">CEJ42_10665</name>
</gene>
<evidence type="ECO:0000313" key="4">
    <source>
        <dbReference type="Proteomes" id="UP000197596"/>
    </source>
</evidence>
<dbReference type="GO" id="GO:0009306">
    <property type="term" value="P:protein secretion"/>
    <property type="evidence" value="ECO:0007669"/>
    <property type="project" value="InterPro"/>
</dbReference>
<dbReference type="Pfam" id="PF00263">
    <property type="entry name" value="Secretin"/>
    <property type="match status" value="1"/>
</dbReference>
<evidence type="ECO:0000259" key="2">
    <source>
        <dbReference type="Pfam" id="PF00263"/>
    </source>
</evidence>
<comment type="caution">
    <text evidence="3">The sequence shown here is derived from an EMBL/GenBank/DDBJ whole genome shotgun (WGS) entry which is preliminary data.</text>
</comment>
<dbReference type="RefSeq" id="WP_088751028.1">
    <property type="nucleotide sequence ID" value="NZ_NJGU01000005.1"/>
</dbReference>
<dbReference type="AlphaFoldDB" id="A0A246WS98"/>
<feature type="domain" description="Type II/III secretion system secretin-like" evidence="2">
    <location>
        <begin position="2"/>
        <end position="64"/>
    </location>
</feature>
<protein>
    <submittedName>
        <fullName evidence="3">Bacterial type II and III secretion system family protein</fullName>
    </submittedName>
</protein>
<evidence type="ECO:0000256" key="1">
    <source>
        <dbReference type="RuleBase" id="RU004003"/>
    </source>
</evidence>
<reference evidence="3 4" key="1">
    <citation type="submission" date="2017-06" db="EMBL/GenBank/DDBJ databases">
        <title>Herbaspirillum phytohormonus sp. nov., isolated from the root nodule of Robinia pseudoacacia in lead-zinc mine.</title>
        <authorList>
            <person name="Fan M."/>
            <person name="Lin Y."/>
        </authorList>
    </citation>
    <scope>NUCLEOTIDE SEQUENCE [LARGE SCALE GENOMIC DNA]</scope>
    <source>
        <strain evidence="3 4">HZ10</strain>
    </source>
</reference>
<sequence length="71" mass="7792">MNGSPTLNKREVQTNVSLSDGEIIVLGGLAENKETYGRTGFSFLPSFFRSNNSETSRSEILLVLQLTKVAQ</sequence>
<proteinExistence type="inferred from homology"/>
<organism evidence="3 4">
    <name type="scientific">Herbaspirillum robiniae</name>
    <dbReference type="NCBI Taxonomy" id="2014887"/>
    <lineage>
        <taxon>Bacteria</taxon>
        <taxon>Pseudomonadati</taxon>
        <taxon>Pseudomonadota</taxon>
        <taxon>Betaproteobacteria</taxon>
        <taxon>Burkholderiales</taxon>
        <taxon>Oxalobacteraceae</taxon>
        <taxon>Herbaspirillum</taxon>
    </lineage>
</organism>
<evidence type="ECO:0000313" key="3">
    <source>
        <dbReference type="EMBL" id="OWY29303.1"/>
    </source>
</evidence>
<dbReference type="InterPro" id="IPR004846">
    <property type="entry name" value="T2SS/T3SS_dom"/>
</dbReference>
<comment type="similarity">
    <text evidence="1">Belongs to the bacterial secretin family.</text>
</comment>
<name>A0A246WS98_9BURK</name>
<dbReference type="Proteomes" id="UP000197596">
    <property type="component" value="Unassembled WGS sequence"/>
</dbReference>
<accession>A0A246WS98</accession>